<evidence type="ECO:0000256" key="4">
    <source>
        <dbReference type="ARBA" id="ARBA00022806"/>
    </source>
</evidence>
<keyword evidence="10" id="KW-1185">Reference proteome</keyword>
<evidence type="ECO:0000256" key="5">
    <source>
        <dbReference type="ARBA" id="ARBA00022840"/>
    </source>
</evidence>
<dbReference type="InterPro" id="IPR047187">
    <property type="entry name" value="SF1_C_Upf1"/>
</dbReference>
<protein>
    <submittedName>
        <fullName evidence="9">AAA domain-containing protein</fullName>
    </submittedName>
</protein>
<evidence type="ECO:0000259" key="8">
    <source>
        <dbReference type="Pfam" id="PF13087"/>
    </source>
</evidence>
<dbReference type="RefSeq" id="WP_269922107.1">
    <property type="nucleotide sequence ID" value="NZ_JAMKBI010000007.1"/>
</dbReference>
<evidence type="ECO:0000256" key="6">
    <source>
        <dbReference type="SAM" id="Coils"/>
    </source>
</evidence>
<keyword evidence="3" id="KW-0378">Hydrolase</keyword>
<dbReference type="InterPro" id="IPR027417">
    <property type="entry name" value="P-loop_NTPase"/>
</dbReference>
<keyword evidence="6" id="KW-0175">Coiled coil</keyword>
<dbReference type="InterPro" id="IPR041677">
    <property type="entry name" value="DNA2/NAM7_AAA_11"/>
</dbReference>
<dbReference type="Pfam" id="PF13086">
    <property type="entry name" value="AAA_11"/>
    <property type="match status" value="2"/>
</dbReference>
<feature type="domain" description="DNA2/NAM7 helicase-like C-terminal" evidence="8">
    <location>
        <begin position="1019"/>
        <end position="1234"/>
    </location>
</feature>
<dbReference type="Pfam" id="PF13087">
    <property type="entry name" value="AAA_12"/>
    <property type="match status" value="1"/>
</dbReference>
<dbReference type="GO" id="GO:0005524">
    <property type="term" value="F:ATP binding"/>
    <property type="evidence" value="ECO:0007669"/>
    <property type="project" value="UniProtKB-KW"/>
</dbReference>
<name>A0A9X3L9R6_9BACI</name>
<dbReference type="EMBL" id="JAMKBI010000007">
    <property type="protein sequence ID" value="MCZ8533833.1"/>
    <property type="molecule type" value="Genomic_DNA"/>
</dbReference>
<gene>
    <name evidence="9" type="ORF">M9R61_10975</name>
</gene>
<feature type="coiled-coil region" evidence="6">
    <location>
        <begin position="812"/>
        <end position="842"/>
    </location>
</feature>
<comment type="similarity">
    <text evidence="1">Belongs to the DNA2/NAM7 helicase family.</text>
</comment>
<organism evidence="9 10">
    <name type="scientific">Psychrobacillus psychrodurans</name>
    <dbReference type="NCBI Taxonomy" id="126157"/>
    <lineage>
        <taxon>Bacteria</taxon>
        <taxon>Bacillati</taxon>
        <taxon>Bacillota</taxon>
        <taxon>Bacilli</taxon>
        <taxon>Bacillales</taxon>
        <taxon>Bacillaceae</taxon>
        <taxon>Psychrobacillus</taxon>
    </lineage>
</organism>
<evidence type="ECO:0000313" key="10">
    <source>
        <dbReference type="Proteomes" id="UP001152172"/>
    </source>
</evidence>
<feature type="domain" description="DNA2/NAM7 helicase helicase" evidence="7">
    <location>
        <begin position="309"/>
        <end position="513"/>
    </location>
</feature>
<evidence type="ECO:0000313" key="9">
    <source>
        <dbReference type="EMBL" id="MCZ8533833.1"/>
    </source>
</evidence>
<dbReference type="InterPro" id="IPR041679">
    <property type="entry name" value="DNA2/NAM7-like_C"/>
</dbReference>
<evidence type="ECO:0000256" key="3">
    <source>
        <dbReference type="ARBA" id="ARBA00022801"/>
    </source>
</evidence>
<dbReference type="Proteomes" id="UP001152172">
    <property type="component" value="Unassembled WGS sequence"/>
</dbReference>
<sequence length="1272" mass="147025">MSQSATLVKTMRCNLMITNKARKGIQEWSTDEHAFFNIQNSFEVYIEKRPVNNHGNTSLSIYFDNVTNVKLAEKVDSRVVVMECILQKDGLLATGLHVRGPKVPVRTNRRLAVDLDFVTTRNNGAGMPLALHTKIQDLPVAEERSEYVKKRISSWEGYLKIQERNADIADITSPYSKIAFNVDFSRMTLHGCTMNANEWKNLRGLSVTLKGFQNDVGDILKADRAKQTIEIEIKPKFRELARKNQWNPKSKEAVFSNFASLSQIRRLRKGFEDLQNGLAANPNLEKILFEDRPTIRVNAKRRELEFHNQLNEFQQEAVIGAMSAEDLYVIQGPPGTGKTTVISEICQQNAKAGLRTLVASQSNLAVDNALSRLLSNKEIRILRFGRTESIEEEGKRFIEENVGLYWKEQTLISLKKELDEHSLREGLLLEQIAGCEQQIEELSKEQIILKKAIEQKAEAKVEHEVRLEEIKQLKKEIVLLKKDREELEISLYDVRVKSEALAHELETMDRFIQTNPTREELNSDIEQFLVKIKDIQNYILYKETIDSLQQTEINVETYREKYQEVLVKLNHLEMLKTDIDSIRKVDQLKSKMSEYEIECSSQLQLQMTELDELIGKILAFTDWQELNSRLCAAIDYVEKLLQKYKFPFENVKNNMGRSGILFDSEYTVKEIHQFMNRMKHIMTGDDELTTEKLAILLEGLYVREKFVIKQKSTVQMAKNSSITKFQSIKSQVLSDTNRERMSLQHLKTELANKAINEKNQLDFLQKTMKQLETEIDTTKLLSTSAELKEMKLEMESSIVALKKTAETVTSYMEQLEMKKSHFQKVTKELEEKEAVLQDNELKTKQVNADGLEQERMLKALDEILLQNPEQALENTVEAIKGTKEEMVKLQLEKDHLPITQAVQNEWYLLLKEANDHDLDEIRKLYVRHANVIGTTCVASARKEFMENYPVFDVVIIDEVSKATPPELLLPMLKGKKIILVGDHHQLPPLVGEDTLDETLQAILEESDNLEEKDELKKLLKESLFERLFKNLPKTSKTMLAIQYRMHESIMETITPFYEEENYRLQCGLADSDTARDHLLESRYVKRTDHLLWLDMPSEKPYFEERMKDGKSRFNQAELDAIRDVLIDLNDATANAKKEGRMDPDERKSIGVISFYGEQVKRIDRLIQQQANLSHLTFRTGTVDKFQGMEMDVILLSMVRNNQEKSGDIGFANDYRRLNVALSRARELLILVGSSHMFTKRAKQRTSREMYERLLQIVKGNNGLINFQKDGKK</sequence>
<feature type="coiled-coil region" evidence="6">
    <location>
        <begin position="747"/>
        <end position="781"/>
    </location>
</feature>
<dbReference type="PANTHER" id="PTHR43788:SF8">
    <property type="entry name" value="DNA-BINDING PROTEIN SMUBP-2"/>
    <property type="match status" value="1"/>
</dbReference>
<dbReference type="PANTHER" id="PTHR43788">
    <property type="entry name" value="DNA2/NAM7 HELICASE FAMILY MEMBER"/>
    <property type="match status" value="1"/>
</dbReference>
<keyword evidence="4" id="KW-0347">Helicase</keyword>
<feature type="coiled-coil region" evidence="6">
    <location>
        <begin position="453"/>
        <end position="490"/>
    </location>
</feature>
<dbReference type="CDD" id="cd18808">
    <property type="entry name" value="SF1_C_Upf1"/>
    <property type="match status" value="1"/>
</dbReference>
<evidence type="ECO:0000256" key="2">
    <source>
        <dbReference type="ARBA" id="ARBA00022741"/>
    </source>
</evidence>
<dbReference type="GO" id="GO:0043139">
    <property type="term" value="F:5'-3' DNA helicase activity"/>
    <property type="evidence" value="ECO:0007669"/>
    <property type="project" value="TreeGrafter"/>
</dbReference>
<feature type="coiled-coil region" evidence="6">
    <location>
        <begin position="541"/>
        <end position="568"/>
    </location>
</feature>
<dbReference type="AlphaFoldDB" id="A0A9X3L9R6"/>
<dbReference type="SUPFAM" id="SSF52540">
    <property type="entry name" value="P-loop containing nucleoside triphosphate hydrolases"/>
    <property type="match status" value="2"/>
</dbReference>
<comment type="caution">
    <text evidence="9">The sequence shown here is derived from an EMBL/GenBank/DDBJ whole genome shotgun (WGS) entry which is preliminary data.</text>
</comment>
<keyword evidence="5" id="KW-0067">ATP-binding</keyword>
<keyword evidence="2" id="KW-0547">Nucleotide-binding</keyword>
<dbReference type="InterPro" id="IPR050534">
    <property type="entry name" value="Coronavir_polyprotein_1ab"/>
</dbReference>
<accession>A0A9X3L9R6</accession>
<proteinExistence type="inferred from homology"/>
<dbReference type="GO" id="GO:0016787">
    <property type="term" value="F:hydrolase activity"/>
    <property type="evidence" value="ECO:0007669"/>
    <property type="project" value="UniProtKB-KW"/>
</dbReference>
<evidence type="ECO:0000256" key="1">
    <source>
        <dbReference type="ARBA" id="ARBA00007913"/>
    </source>
</evidence>
<reference evidence="9" key="1">
    <citation type="submission" date="2022-05" db="EMBL/GenBank/DDBJ databases">
        <authorList>
            <person name="Colautti A."/>
            <person name="Iacumin L."/>
        </authorList>
    </citation>
    <scope>NUCLEOTIDE SEQUENCE</scope>
    <source>
        <strain evidence="9">DSM 30747</strain>
    </source>
</reference>
<feature type="domain" description="DNA2/NAM7 helicase helicase" evidence="7">
    <location>
        <begin position="809"/>
        <end position="990"/>
    </location>
</feature>
<dbReference type="Gene3D" id="3.40.50.300">
    <property type="entry name" value="P-loop containing nucleotide triphosphate hydrolases"/>
    <property type="match status" value="3"/>
</dbReference>
<evidence type="ECO:0000259" key="7">
    <source>
        <dbReference type="Pfam" id="PF13086"/>
    </source>
</evidence>